<keyword evidence="10" id="KW-1185">Reference proteome</keyword>
<dbReference type="Proteomes" id="UP000231990">
    <property type="component" value="Unassembled WGS sequence"/>
</dbReference>
<feature type="transmembrane region" description="Helical" evidence="6">
    <location>
        <begin position="7"/>
        <end position="26"/>
    </location>
</feature>
<comment type="similarity">
    <text evidence="2">Belongs to the nurim family.</text>
</comment>
<feature type="domain" description="NnrU" evidence="7">
    <location>
        <begin position="56"/>
        <end position="191"/>
    </location>
</feature>
<evidence type="ECO:0000313" key="10">
    <source>
        <dbReference type="Proteomes" id="UP000231962"/>
    </source>
</evidence>
<evidence type="ECO:0000313" key="11">
    <source>
        <dbReference type="Proteomes" id="UP000231990"/>
    </source>
</evidence>
<name>A0A2M9ZNI7_9LEPT</name>
<sequence>MKRFFVLMYAVLAYFCTLIISVLLLGFADNLPYFPYSVDEGPQTSWVYGVVFDLGLLLLFGLQHSLMARARAKKIITRWIPSAAERSTYLVFSVIALWLLFRFWQPIPYLVWSINVETMWLRWVVLCLNLFGWGLAIFSTFQIDHFELFGLKQTWANFKGQNIQKTEYKNPFLYKYVRHPMMTGFLLGIWMVSDMSAGHFLFSIVITVYIWIGTYFEEKDLLKEFGSEYKTAQTKIGKFFPKIFE</sequence>
<evidence type="ECO:0000256" key="2">
    <source>
        <dbReference type="ARBA" id="ARBA00010631"/>
    </source>
</evidence>
<dbReference type="EMBL" id="NPDY01000008">
    <property type="protein sequence ID" value="PJZ69645.1"/>
    <property type="molecule type" value="Genomic_DNA"/>
</dbReference>
<comment type="caution">
    <text evidence="9">The sequence shown here is derived from an EMBL/GenBank/DDBJ whole genome shotgun (WGS) entry which is preliminary data.</text>
</comment>
<reference evidence="10 11" key="1">
    <citation type="submission" date="2017-07" db="EMBL/GenBank/DDBJ databases">
        <title>Leptospira spp. isolated from tropical soils.</title>
        <authorList>
            <person name="Thibeaux R."/>
            <person name="Iraola G."/>
            <person name="Ferres I."/>
            <person name="Bierque E."/>
            <person name="Girault D."/>
            <person name="Soupe-Gilbert M.-E."/>
            <person name="Picardeau M."/>
            <person name="Goarant C."/>
        </authorList>
    </citation>
    <scope>NUCLEOTIDE SEQUENCE [LARGE SCALE GENOMIC DNA]</scope>
    <source>
        <strain evidence="9 11">FH1-B-B1</strain>
        <strain evidence="8 10">FH1-B-C1</strain>
    </source>
</reference>
<dbReference type="Proteomes" id="UP000231962">
    <property type="component" value="Unassembled WGS sequence"/>
</dbReference>
<accession>A0A2M9ZNI7</accession>
<dbReference type="AlphaFoldDB" id="A0A2M9ZNI7"/>
<feature type="transmembrane region" description="Helical" evidence="6">
    <location>
        <begin position="185"/>
        <end position="212"/>
    </location>
</feature>
<organism evidence="9 11">
    <name type="scientific">Leptospira perolatii</name>
    <dbReference type="NCBI Taxonomy" id="2023191"/>
    <lineage>
        <taxon>Bacteria</taxon>
        <taxon>Pseudomonadati</taxon>
        <taxon>Spirochaetota</taxon>
        <taxon>Spirochaetia</taxon>
        <taxon>Leptospirales</taxon>
        <taxon>Leptospiraceae</taxon>
        <taxon>Leptospira</taxon>
    </lineage>
</organism>
<evidence type="ECO:0000256" key="4">
    <source>
        <dbReference type="ARBA" id="ARBA00022989"/>
    </source>
</evidence>
<feature type="transmembrane region" description="Helical" evidence="6">
    <location>
        <begin position="87"/>
        <end position="105"/>
    </location>
</feature>
<dbReference type="Pfam" id="PF07298">
    <property type="entry name" value="NnrU"/>
    <property type="match status" value="1"/>
</dbReference>
<evidence type="ECO:0000313" key="9">
    <source>
        <dbReference type="EMBL" id="PJZ73632.1"/>
    </source>
</evidence>
<evidence type="ECO:0000256" key="1">
    <source>
        <dbReference type="ARBA" id="ARBA00004141"/>
    </source>
</evidence>
<dbReference type="GO" id="GO:0016020">
    <property type="term" value="C:membrane"/>
    <property type="evidence" value="ECO:0007669"/>
    <property type="project" value="UniProtKB-SubCell"/>
</dbReference>
<keyword evidence="3 6" id="KW-0812">Transmembrane</keyword>
<evidence type="ECO:0000256" key="6">
    <source>
        <dbReference type="SAM" id="Phobius"/>
    </source>
</evidence>
<dbReference type="InterPro" id="IPR033580">
    <property type="entry name" value="Nurim-like"/>
</dbReference>
<feature type="transmembrane region" description="Helical" evidence="6">
    <location>
        <begin position="120"/>
        <end position="141"/>
    </location>
</feature>
<keyword evidence="5 6" id="KW-0472">Membrane</keyword>
<evidence type="ECO:0000313" key="8">
    <source>
        <dbReference type="EMBL" id="PJZ69645.1"/>
    </source>
</evidence>
<dbReference type="InterPro" id="IPR009915">
    <property type="entry name" value="NnrU_dom"/>
</dbReference>
<protein>
    <recommendedName>
        <fullName evidence="7">NnrU domain-containing protein</fullName>
    </recommendedName>
</protein>
<comment type="subcellular location">
    <subcellularLocation>
        <location evidence="1">Membrane</location>
        <topology evidence="1">Multi-pass membrane protein</topology>
    </subcellularLocation>
</comment>
<dbReference type="PANTHER" id="PTHR31040:SF1">
    <property type="entry name" value="NURIM"/>
    <property type="match status" value="1"/>
</dbReference>
<dbReference type="PANTHER" id="PTHR31040">
    <property type="entry name" value="NURIM"/>
    <property type="match status" value="1"/>
</dbReference>
<proteinExistence type="inferred from homology"/>
<dbReference type="Gene3D" id="1.20.120.1630">
    <property type="match status" value="1"/>
</dbReference>
<keyword evidence="4 6" id="KW-1133">Transmembrane helix</keyword>
<dbReference type="OrthoDB" id="5471300at2"/>
<feature type="transmembrane region" description="Helical" evidence="6">
    <location>
        <begin position="46"/>
        <end position="66"/>
    </location>
</feature>
<evidence type="ECO:0000256" key="3">
    <source>
        <dbReference type="ARBA" id="ARBA00022692"/>
    </source>
</evidence>
<gene>
    <name evidence="8" type="ORF">CH360_10235</name>
    <name evidence="9" type="ORF">CH373_09090</name>
</gene>
<dbReference type="RefSeq" id="WP_100713928.1">
    <property type="nucleotide sequence ID" value="NZ_NPDY01000008.1"/>
</dbReference>
<evidence type="ECO:0000259" key="7">
    <source>
        <dbReference type="Pfam" id="PF07298"/>
    </source>
</evidence>
<evidence type="ECO:0000256" key="5">
    <source>
        <dbReference type="ARBA" id="ARBA00023136"/>
    </source>
</evidence>
<dbReference type="EMBL" id="NPDZ01000004">
    <property type="protein sequence ID" value="PJZ73632.1"/>
    <property type="molecule type" value="Genomic_DNA"/>
</dbReference>